<comment type="caution">
    <text evidence="1">The sequence shown here is derived from an EMBL/GenBank/DDBJ whole genome shotgun (WGS) entry which is preliminary data.</text>
</comment>
<name>A0A080ZRX1_PHYNI</name>
<gene>
    <name evidence="1" type="ORF">F444_14026</name>
</gene>
<accession>A0A080ZRX1</accession>
<dbReference type="Proteomes" id="UP000028582">
    <property type="component" value="Unassembled WGS sequence"/>
</dbReference>
<dbReference type="EMBL" id="ANJA01002556">
    <property type="protein sequence ID" value="ETO69382.1"/>
    <property type="molecule type" value="Genomic_DNA"/>
</dbReference>
<proteinExistence type="predicted"/>
<reference evidence="1 2" key="1">
    <citation type="submission" date="2013-11" db="EMBL/GenBank/DDBJ databases">
        <title>The Genome Sequence of Phytophthora parasitica P1976.</title>
        <authorList>
            <consortium name="The Broad Institute Genomics Platform"/>
            <person name="Russ C."/>
            <person name="Tyler B."/>
            <person name="Panabieres F."/>
            <person name="Shan W."/>
            <person name="Tripathy S."/>
            <person name="Grunwald N."/>
            <person name="Machado M."/>
            <person name="Johnson C.S."/>
            <person name="Walker B."/>
            <person name="Young S."/>
            <person name="Zeng Q."/>
            <person name="Gargeya S."/>
            <person name="Fitzgerald M."/>
            <person name="Haas B."/>
            <person name="Abouelleil A."/>
            <person name="Allen A.W."/>
            <person name="Alvarado L."/>
            <person name="Arachchi H.M."/>
            <person name="Berlin A.M."/>
            <person name="Chapman S.B."/>
            <person name="Gainer-Dewar J."/>
            <person name="Goldberg J."/>
            <person name="Griggs A."/>
            <person name="Gujja S."/>
            <person name="Hansen M."/>
            <person name="Howarth C."/>
            <person name="Imamovic A."/>
            <person name="Ireland A."/>
            <person name="Larimer J."/>
            <person name="McCowan C."/>
            <person name="Murphy C."/>
            <person name="Pearson M."/>
            <person name="Poon T.W."/>
            <person name="Priest M."/>
            <person name="Roberts A."/>
            <person name="Saif S."/>
            <person name="Shea T."/>
            <person name="Sisk P."/>
            <person name="Sykes S."/>
            <person name="Wortman J."/>
            <person name="Nusbaum C."/>
            <person name="Birren B."/>
        </authorList>
    </citation>
    <scope>NUCLEOTIDE SEQUENCE [LARGE SCALE GENOMIC DNA]</scope>
    <source>
        <strain evidence="1 2">P1976</strain>
    </source>
</reference>
<evidence type="ECO:0000313" key="2">
    <source>
        <dbReference type="Proteomes" id="UP000028582"/>
    </source>
</evidence>
<sequence length="52" mass="5571">MPALSRSSIVVENVTAPILLWCRLGGKAVDFLQTLGCCHAQIHGKGRILPAQ</sequence>
<evidence type="ECO:0000313" key="1">
    <source>
        <dbReference type="EMBL" id="ETO69382.1"/>
    </source>
</evidence>
<organism evidence="1 2">
    <name type="scientific">Phytophthora nicotianae P1976</name>
    <dbReference type="NCBI Taxonomy" id="1317066"/>
    <lineage>
        <taxon>Eukaryota</taxon>
        <taxon>Sar</taxon>
        <taxon>Stramenopiles</taxon>
        <taxon>Oomycota</taxon>
        <taxon>Peronosporomycetes</taxon>
        <taxon>Peronosporales</taxon>
        <taxon>Peronosporaceae</taxon>
        <taxon>Phytophthora</taxon>
    </lineage>
</organism>
<dbReference type="AlphaFoldDB" id="A0A080ZRX1"/>
<protein>
    <submittedName>
        <fullName evidence="1">Uncharacterized protein</fullName>
    </submittedName>
</protein>
<feature type="non-terminal residue" evidence="1">
    <location>
        <position position="52"/>
    </location>
</feature>